<evidence type="ECO:0000313" key="4">
    <source>
        <dbReference type="Proteomes" id="UP001198901"/>
    </source>
</evidence>
<gene>
    <name evidence="3" type="ORF">LBU54_05365</name>
</gene>
<keyword evidence="4" id="KW-1185">Reference proteome</keyword>
<dbReference type="EMBL" id="JAIUJR010000002">
    <property type="protein sequence ID" value="MCA0132003.1"/>
    <property type="molecule type" value="Genomic_DNA"/>
</dbReference>
<feature type="coiled-coil region" evidence="1">
    <location>
        <begin position="280"/>
        <end position="338"/>
    </location>
</feature>
<proteinExistence type="predicted"/>
<feature type="chain" id="PRO_5046898892" evidence="2">
    <location>
        <begin position="19"/>
        <end position="538"/>
    </location>
</feature>
<evidence type="ECO:0000256" key="2">
    <source>
        <dbReference type="SAM" id="SignalP"/>
    </source>
</evidence>
<reference evidence="4" key="1">
    <citation type="submission" date="2023-07" db="EMBL/GenBank/DDBJ databases">
        <authorList>
            <person name="Yue Y."/>
        </authorList>
    </citation>
    <scope>NUCLEOTIDE SEQUENCE [LARGE SCALE GENOMIC DNA]</scope>
    <source>
        <strain evidence="4">D23</strain>
    </source>
</reference>
<accession>A0ABS7XPR0</accession>
<name>A0ABS7XPR0_9FLAO</name>
<protein>
    <submittedName>
        <fullName evidence="3">CCDC174 family protein</fullName>
    </submittedName>
</protein>
<evidence type="ECO:0000313" key="3">
    <source>
        <dbReference type="EMBL" id="MCA0132003.1"/>
    </source>
</evidence>
<dbReference type="RefSeq" id="WP_224526864.1">
    <property type="nucleotide sequence ID" value="NZ_JAIUJR010000002.1"/>
</dbReference>
<keyword evidence="2" id="KW-0732">Signal</keyword>
<organism evidence="3 4">
    <name type="scientific">Winogradskyella alexanderae</name>
    <dbReference type="NCBI Taxonomy" id="2877123"/>
    <lineage>
        <taxon>Bacteria</taxon>
        <taxon>Pseudomonadati</taxon>
        <taxon>Bacteroidota</taxon>
        <taxon>Flavobacteriia</taxon>
        <taxon>Flavobacteriales</taxon>
        <taxon>Flavobacteriaceae</taxon>
        <taxon>Winogradskyella</taxon>
    </lineage>
</organism>
<sequence>MNTIKILALCLITSIGFAQNKMTKTSQSIKVNKDVVVDLNTNYVEIEIDTWNRDIVEIEAYIESNVLSDEDLERALEAWNLDISGTNDKVVITSTGGKSVGLFGEADYADLLKDLEYRLADLPEIPELASLPNIPEMEDMPPLPKIPEMPEFPELPEIPNAITTIKFDYDRYKKEGEKYLQEWSKKYEKEGGKELRDKMEQWAKDFADSGFKEKMEKWGEEYGMRFDKEWAKDMEKWGEKFGEKYAKDMEKWSEEFGEKLGKEWAEKMEAWGERFGKEWERKAQQIERDAERQARLAEREATIAERTAERATQIAERKAEMEERRKEMKERREVIFAKRFDSGSNSKIKKVIKIKIPKKAKLKTNIRHGELKLSSVIHNMSGDISHSFLVAENIDGGDTSINVSYSPVIIDSWNVGTLTLNFVDKAQIKNVNDLILNAKSSNINIEQLSNTGIIDGSFGDLTISNLSETFRNLNLVLENSDAYVNLPKNTSYSLHYKGNRSKYNNEPTNQKTIRNYPEGSSTDKTIIVNAKYSNVIID</sequence>
<keyword evidence="1" id="KW-0175">Coiled coil</keyword>
<feature type="signal peptide" evidence="2">
    <location>
        <begin position="1"/>
        <end position="18"/>
    </location>
</feature>
<evidence type="ECO:0000256" key="1">
    <source>
        <dbReference type="SAM" id="Coils"/>
    </source>
</evidence>
<dbReference type="Proteomes" id="UP001198901">
    <property type="component" value="Unassembled WGS sequence"/>
</dbReference>
<comment type="caution">
    <text evidence="3">The sequence shown here is derived from an EMBL/GenBank/DDBJ whole genome shotgun (WGS) entry which is preliminary data.</text>
</comment>